<organism evidence="1 2">
    <name type="scientific">Vibrio owensii</name>
    <dbReference type="NCBI Taxonomy" id="696485"/>
    <lineage>
        <taxon>Bacteria</taxon>
        <taxon>Pseudomonadati</taxon>
        <taxon>Pseudomonadota</taxon>
        <taxon>Gammaproteobacteria</taxon>
        <taxon>Vibrionales</taxon>
        <taxon>Vibrionaceae</taxon>
        <taxon>Vibrio</taxon>
    </lineage>
</organism>
<name>A0ABM6ZJU4_9VIBR</name>
<protein>
    <recommendedName>
        <fullName evidence="3">CDP-glycerol--glycerophosphate glycerophosphotransferase</fullName>
    </recommendedName>
</protein>
<reference evidence="1 2" key="1">
    <citation type="submission" date="2018-10" db="EMBL/GenBank/DDBJ databases">
        <title>Whole Genome of Vibrio owensii strain 170502, isolated from Acute Hepatopancreatic Necrosis Disease (AHPND) shrimp.</title>
        <authorList>
            <person name="Yan M."/>
            <person name="Wang X."/>
            <person name="Wang Y."/>
        </authorList>
    </citation>
    <scope>NUCLEOTIDE SEQUENCE [LARGE SCALE GENOMIC DNA]</scope>
    <source>
        <strain evidence="1 2">1700302</strain>
    </source>
</reference>
<sequence>MCLLFLDSFNCISRLLDVELLLKDHSVHFDGIYNYGESNAFYKNYDAVIFTNFQNPIAHKIILQCKLVGVKTVFLTDGIFDWANAFSNPKHEAVNLYSLFPIDFDQLIFAGNTQATNYFKYLYKNLSVKKYLPLRNKNSYIKDTDMSERVLITTANTAYFSELELERLIKLIDKTTESLIEIDVRFDFRIFDFNLLQRLKHKNHGENIINGDFHTVSRKYCAYFTTPSSVILDLALLNRPIFTYLYRDTPLQVHSGWLIFEGLEIKELLSSVILSDKNSPDYDYRLAYQRSLVETNTTEKDMFMIEKSRREKNIIIGGFTTKNYIVYLISKIIFVLSKRFK</sequence>
<evidence type="ECO:0008006" key="3">
    <source>
        <dbReference type="Google" id="ProtNLM"/>
    </source>
</evidence>
<dbReference type="RefSeq" id="WP_054823072.1">
    <property type="nucleotide sequence ID" value="NZ_CP045859.1"/>
</dbReference>
<dbReference type="EMBL" id="CP033137">
    <property type="protein sequence ID" value="AYO15861.1"/>
    <property type="molecule type" value="Genomic_DNA"/>
</dbReference>
<proteinExistence type="predicted"/>
<evidence type="ECO:0000313" key="2">
    <source>
        <dbReference type="Proteomes" id="UP000272136"/>
    </source>
</evidence>
<dbReference type="Proteomes" id="UP000272136">
    <property type="component" value="Chromosome 1"/>
</dbReference>
<accession>A0ABM6ZJU4</accession>
<gene>
    <name evidence="1" type="ORF">D0812_16185</name>
</gene>
<evidence type="ECO:0000313" key="1">
    <source>
        <dbReference type="EMBL" id="AYO15861.1"/>
    </source>
</evidence>
<keyword evidence="2" id="KW-1185">Reference proteome</keyword>